<evidence type="ECO:0000256" key="1">
    <source>
        <dbReference type="ARBA" id="ARBA00023157"/>
    </source>
</evidence>
<dbReference type="AlphaFoldDB" id="A0AAV3Z1C3"/>
<dbReference type="SUPFAM" id="SSF90188">
    <property type="entry name" value="Somatomedin B domain"/>
    <property type="match status" value="2"/>
</dbReference>
<protein>
    <recommendedName>
        <fullName evidence="2">SMB domain-containing protein</fullName>
    </recommendedName>
</protein>
<organism evidence="3 4">
    <name type="scientific">Plakobranchus ocellatus</name>
    <dbReference type="NCBI Taxonomy" id="259542"/>
    <lineage>
        <taxon>Eukaryota</taxon>
        <taxon>Metazoa</taxon>
        <taxon>Spiralia</taxon>
        <taxon>Lophotrochozoa</taxon>
        <taxon>Mollusca</taxon>
        <taxon>Gastropoda</taxon>
        <taxon>Heterobranchia</taxon>
        <taxon>Euthyneura</taxon>
        <taxon>Panpulmonata</taxon>
        <taxon>Sacoglossa</taxon>
        <taxon>Placobranchoidea</taxon>
        <taxon>Plakobranchidae</taxon>
        <taxon>Plakobranchus</taxon>
    </lineage>
</organism>
<keyword evidence="1" id="KW-1015">Disulfide bond</keyword>
<dbReference type="PROSITE" id="PS50958">
    <property type="entry name" value="SMB_2"/>
    <property type="match status" value="2"/>
</dbReference>
<proteinExistence type="predicted"/>
<evidence type="ECO:0000313" key="4">
    <source>
        <dbReference type="Proteomes" id="UP000735302"/>
    </source>
</evidence>
<accession>A0AAV3Z1C3</accession>
<dbReference type="EMBL" id="BLXT01002311">
    <property type="protein sequence ID" value="GFN93110.1"/>
    <property type="molecule type" value="Genomic_DNA"/>
</dbReference>
<dbReference type="SMART" id="SM00201">
    <property type="entry name" value="SO"/>
    <property type="match status" value="2"/>
</dbReference>
<sequence length="1195" mass="134904">MSLAVHQYELSAVLRPFAAQPWRKEPPKAVSYDRTRGDVDQEVHARVDIQYQNVDATDHQEYVPEETNGEKKKDYFETNVSHLQRGSASRYLQLSTSTARVSPDASTEQFTIPYRNEDSECQRIAFDYVYRENICGAPDPDTYMEAAKARYTCKDRCGDVPVYGKDLFDCACDETCIAHRDCCKDLSVACPTVYASGKIKYSHFIGSTAPSCSADDYNILYFFTPQWYAQTTPIARNTPKKLPEKKTNQELNMVGSLLLKDVFNSFRLADLSLNVVSEGFDSFKLFAKSSSIPKFVPRVATLVCPYASSKDFRNAADVFESCLVTDITDVVTPLHRNCKMHQIISCHCNSSVKYNQHVHNVCMGQNLSPLTQHTLWNYQLQFEYKIGHAGQCKIFNRTQTGSYNPRVGMEREKNGNSFSITAFPMFTEFVDRSQGNSSENRGRLGDYELEGISQVTTWEIAEKGDIYYIVTLENMLEKRLRCPSLDIMVKECRLEECVHGAIMSNTENLFNYFGNRSCVIPVLATALQGDSHMTVPLCSCLRVMSALSALQIWRIKLGLTEERMCSFHLALLSTESTTAQPNQFPTREAPKPDTETRFQDLYKASNMSCSNEVATDKTLQICFYTAEEATKTEPKPAVDRSTHAASTVDFTIPYRDEDSECQQIAFDYVYRENICGAPDPDTYMETAKARYACKDRCGDVPVYGKDLFDCACDESCIVHGDCCKDLSVACPDIYASGKIQYSQLIGSAAPLCSNNDYNVLFFFTRQWYTQTTPTARNTPKKVPEKNTNQELKMVGSLLLKDVFHFFRLADLSLNVVSESYDHFKLFAKSSSIPKFVPRVATLVCPYAFSKDFRNAADVFESCLVTDITDVVTPLHRNCKMHQIISCHCNSSVKYNQHVHNVCMGQKLSPITQHTLWNYQLQFEQKIGHGSQCKIFNRTETGSYNPRVATERKKKENSFSITVFPIFTGFGDWSQANSNKNRSRVDDHQLEGSSQVTTWEIAEKGDIYYIVTLENVLEKRLRCPSLDIMLKECTLEECVHGAIMSNTENSFNYFGNRSCVMPVLATASQGDSHMTVPLCSCLRVMSALSALQMWRIKLRLTGESMCSFHLALLSTEPTTGQANQFFTREPPKPDTGTKFQDLYKASSINCSNEVAADKTLQICFYTAEEATKTEPKPANSVSIIRYKLYITGVTSG</sequence>
<reference evidence="3 4" key="1">
    <citation type="journal article" date="2021" name="Elife">
        <title>Chloroplast acquisition without the gene transfer in kleptoplastic sea slugs, Plakobranchus ocellatus.</title>
        <authorList>
            <person name="Maeda T."/>
            <person name="Takahashi S."/>
            <person name="Yoshida T."/>
            <person name="Shimamura S."/>
            <person name="Takaki Y."/>
            <person name="Nagai Y."/>
            <person name="Toyoda A."/>
            <person name="Suzuki Y."/>
            <person name="Arimoto A."/>
            <person name="Ishii H."/>
            <person name="Satoh N."/>
            <person name="Nishiyama T."/>
            <person name="Hasebe M."/>
            <person name="Maruyama T."/>
            <person name="Minagawa J."/>
            <person name="Obokata J."/>
            <person name="Shigenobu S."/>
        </authorList>
    </citation>
    <scope>NUCLEOTIDE SEQUENCE [LARGE SCALE GENOMIC DNA]</scope>
</reference>
<evidence type="ECO:0000313" key="3">
    <source>
        <dbReference type="EMBL" id="GFN93110.1"/>
    </source>
</evidence>
<dbReference type="Proteomes" id="UP000735302">
    <property type="component" value="Unassembled WGS sequence"/>
</dbReference>
<dbReference type="PANTHER" id="PTHR22917:SF6">
    <property type="entry name" value="EG:8D8.2 PROTEIN-RELATED"/>
    <property type="match status" value="1"/>
</dbReference>
<dbReference type="InterPro" id="IPR036024">
    <property type="entry name" value="Somatomedin_B-like_dom_sf"/>
</dbReference>
<gene>
    <name evidence="3" type="ORF">PoB_001961600</name>
</gene>
<dbReference type="InterPro" id="IPR001212">
    <property type="entry name" value="Somatomedin_B_dom"/>
</dbReference>
<keyword evidence="4" id="KW-1185">Reference proteome</keyword>
<dbReference type="Gene3D" id="4.10.410.20">
    <property type="match status" value="1"/>
</dbReference>
<feature type="domain" description="SMB" evidence="2">
    <location>
        <begin position="689"/>
        <end position="734"/>
    </location>
</feature>
<name>A0AAV3Z1C3_9GAST</name>
<dbReference type="PANTHER" id="PTHR22917">
    <property type="entry name" value="HEMOPEXIN DOMAIN-CONTAINING PROTEIN"/>
    <property type="match status" value="1"/>
</dbReference>
<dbReference type="InterPro" id="IPR051298">
    <property type="entry name" value="Heme_transport/Cell_adhesion"/>
</dbReference>
<comment type="caution">
    <text evidence="3">The sequence shown here is derived from an EMBL/GenBank/DDBJ whole genome shotgun (WGS) entry which is preliminary data.</text>
</comment>
<feature type="domain" description="SMB" evidence="2">
    <location>
        <begin position="149"/>
        <end position="196"/>
    </location>
</feature>
<evidence type="ECO:0000259" key="2">
    <source>
        <dbReference type="PROSITE" id="PS50958"/>
    </source>
</evidence>